<dbReference type="EMBL" id="JAGQLJ010000034">
    <property type="protein sequence ID" value="MCA9380941.1"/>
    <property type="molecule type" value="Genomic_DNA"/>
</dbReference>
<comment type="caution">
    <text evidence="3">The sequence shown here is derived from an EMBL/GenBank/DDBJ whole genome shotgun (WGS) entry which is preliminary data.</text>
</comment>
<accession>A0A955L1J4</accession>
<keyword evidence="1" id="KW-0812">Transmembrane</keyword>
<organism evidence="3 4">
    <name type="scientific">Candidatus Dojkabacteria bacterium</name>
    <dbReference type="NCBI Taxonomy" id="2099670"/>
    <lineage>
        <taxon>Bacteria</taxon>
        <taxon>Candidatus Dojkabacteria</taxon>
    </lineage>
</organism>
<keyword evidence="1" id="KW-0472">Membrane</keyword>
<dbReference type="AlphaFoldDB" id="A0A955L1J4"/>
<keyword evidence="1" id="KW-1133">Transmembrane helix</keyword>
<protein>
    <recommendedName>
        <fullName evidence="2">Fibronectin type-III domain-containing protein</fullName>
    </recommendedName>
</protein>
<gene>
    <name evidence="3" type="ORF">KC678_01630</name>
</gene>
<dbReference type="InterPro" id="IPR018247">
    <property type="entry name" value="EF_Hand_1_Ca_BS"/>
</dbReference>
<reference evidence="3" key="1">
    <citation type="submission" date="2020-04" db="EMBL/GenBank/DDBJ databases">
        <authorList>
            <person name="Zhang T."/>
        </authorList>
    </citation>
    <scope>NUCLEOTIDE SEQUENCE</scope>
    <source>
        <strain evidence="3">HKST-UBA13</strain>
    </source>
</reference>
<feature type="transmembrane region" description="Helical" evidence="1">
    <location>
        <begin position="15"/>
        <end position="34"/>
    </location>
</feature>
<evidence type="ECO:0000256" key="1">
    <source>
        <dbReference type="SAM" id="Phobius"/>
    </source>
</evidence>
<evidence type="ECO:0000313" key="3">
    <source>
        <dbReference type="EMBL" id="MCA9380941.1"/>
    </source>
</evidence>
<reference evidence="3" key="2">
    <citation type="journal article" date="2021" name="Microbiome">
        <title>Successional dynamics and alternative stable states in a saline activated sludge microbial community over 9 years.</title>
        <authorList>
            <person name="Wang Y."/>
            <person name="Ye J."/>
            <person name="Ju F."/>
            <person name="Liu L."/>
            <person name="Boyd J.A."/>
            <person name="Deng Y."/>
            <person name="Parks D.H."/>
            <person name="Jiang X."/>
            <person name="Yin X."/>
            <person name="Woodcroft B.J."/>
            <person name="Tyson G.W."/>
            <person name="Hugenholtz P."/>
            <person name="Polz M.F."/>
            <person name="Zhang T."/>
        </authorList>
    </citation>
    <scope>NUCLEOTIDE SEQUENCE</scope>
    <source>
        <strain evidence="3">HKST-UBA13</strain>
    </source>
</reference>
<dbReference type="PROSITE" id="PS00018">
    <property type="entry name" value="EF_HAND_1"/>
    <property type="match status" value="1"/>
</dbReference>
<feature type="domain" description="Fibronectin type-III" evidence="2">
    <location>
        <begin position="198"/>
        <end position="312"/>
    </location>
</feature>
<dbReference type="InterPro" id="IPR003961">
    <property type="entry name" value="FN3_dom"/>
</dbReference>
<sequence length="493" mass="53635">MEYDSRSKSQLRRILVIWIIIAFLTSSLGAFQLYQKENQPSDVDVADTRVAVNVTPTNVKIIADCTADNKPFFRVTWDHNVSNVMGYFVDVDVADANIWKTGSGNIFWNQKLPYGTSSTQIPATSDPYFYKYVGGDPAAPENKAEKLTSIQAGVAYKVRVLAINNSGGNPVGDTVGVGLTHGGCTKVTTDPTPTPVTVTAPTNLKATPKCSGLNAYIELTWTAGQNAQGYYVDVDVADANVWSTSNGNLFWISKYPSTVTSANIPGSRSQIYYVYYGGDPSSTANQTKTLPMLDIDKAYKVRVSSIQPTGQGNPVASQVIDVQTLDCSAAVNDAVNNTTNTTTNNTNTTRDTTTITDISTDTNTDTTTTSEEQIITLNSFDDAVTKLTEGTIEATQFTDFVDDFVVNKCKGDFDASGLVDLSDFSRFAIEFNKPFFGEDILFDLTTDGADDFRLNLNDFAIFAKNFKKDVNTCVYPWTATEAAAFAQTIADRL</sequence>
<evidence type="ECO:0000313" key="4">
    <source>
        <dbReference type="Proteomes" id="UP000775877"/>
    </source>
</evidence>
<dbReference type="Proteomes" id="UP000775877">
    <property type="component" value="Unassembled WGS sequence"/>
</dbReference>
<feature type="domain" description="Fibronectin type-III" evidence="2">
    <location>
        <begin position="56"/>
        <end position="170"/>
    </location>
</feature>
<evidence type="ECO:0000259" key="2">
    <source>
        <dbReference type="SMART" id="SM00060"/>
    </source>
</evidence>
<proteinExistence type="predicted"/>
<dbReference type="SMART" id="SM00060">
    <property type="entry name" value="FN3"/>
    <property type="match status" value="2"/>
</dbReference>
<name>A0A955L1J4_9BACT</name>